<feature type="active site" evidence="13">
    <location>
        <position position="1491"/>
    </location>
</feature>
<dbReference type="CDD" id="cd04760">
    <property type="entry name" value="BAH_Dnmt1_I"/>
    <property type="match status" value="1"/>
</dbReference>
<dbReference type="EC" id="2.1.1.37" evidence="2"/>
<feature type="region of interest" description="Disordered" evidence="14">
    <location>
        <begin position="40"/>
        <end position="65"/>
    </location>
</feature>
<dbReference type="PRINTS" id="PR00105">
    <property type="entry name" value="C5METTRFRASE"/>
</dbReference>
<keyword evidence="3 13" id="KW-0489">Methyltransferase</keyword>
<dbReference type="PANTHER" id="PTHR10629">
    <property type="entry name" value="CYTOSINE-SPECIFIC METHYLTRANSFERASE"/>
    <property type="match status" value="1"/>
</dbReference>
<keyword evidence="11" id="KW-0539">Nucleus</keyword>
<evidence type="ECO:0000256" key="9">
    <source>
        <dbReference type="ARBA" id="ARBA00022833"/>
    </source>
</evidence>
<dbReference type="GO" id="GO:0005634">
    <property type="term" value="C:nucleus"/>
    <property type="evidence" value="ECO:0007669"/>
    <property type="project" value="UniProtKB-SubCell"/>
</dbReference>
<feature type="region of interest" description="Disordered" evidence="14">
    <location>
        <begin position="1844"/>
        <end position="1912"/>
    </location>
</feature>
<dbReference type="InterPro" id="IPR001025">
    <property type="entry name" value="BAH_dom"/>
</dbReference>
<protein>
    <recommendedName>
        <fullName evidence="2">DNA (cytosine-5-)-methyltransferase</fullName>
        <ecNumber evidence="2">2.1.1.37</ecNumber>
    </recommendedName>
</protein>
<evidence type="ECO:0000256" key="3">
    <source>
        <dbReference type="ARBA" id="ARBA00022603"/>
    </source>
</evidence>
<dbReference type="Gene3D" id="1.10.10.2230">
    <property type="match status" value="1"/>
</dbReference>
<dbReference type="InterPro" id="IPR022702">
    <property type="entry name" value="Cytosine_MeTrfase1_RFD"/>
</dbReference>
<dbReference type="GO" id="GO:0032259">
    <property type="term" value="P:methylation"/>
    <property type="evidence" value="ECO:0007669"/>
    <property type="project" value="UniProtKB-KW"/>
</dbReference>
<dbReference type="GO" id="GO:0003677">
    <property type="term" value="F:DNA binding"/>
    <property type="evidence" value="ECO:0007669"/>
    <property type="project" value="UniProtKB-KW"/>
</dbReference>
<dbReference type="EMBL" id="QBLH01000159">
    <property type="protein sequence ID" value="TGZ57351.1"/>
    <property type="molecule type" value="Genomic_DNA"/>
</dbReference>
<keyword evidence="6" id="KW-0479">Metal-binding</keyword>
<feature type="compositionally biased region" description="Basic and acidic residues" evidence="14">
    <location>
        <begin position="927"/>
        <end position="936"/>
    </location>
</feature>
<dbReference type="InterPro" id="IPR018117">
    <property type="entry name" value="C5_DNA_meth_AS"/>
</dbReference>
<feature type="compositionally biased region" description="Polar residues" evidence="14">
    <location>
        <begin position="1859"/>
        <end position="1872"/>
    </location>
</feature>
<evidence type="ECO:0000313" key="17">
    <source>
        <dbReference type="EMBL" id="TGZ57351.1"/>
    </source>
</evidence>
<dbReference type="GO" id="GO:0044027">
    <property type="term" value="P:negative regulation of gene expression via chromosomal CpG island methylation"/>
    <property type="evidence" value="ECO:0007669"/>
    <property type="project" value="TreeGrafter"/>
</dbReference>
<dbReference type="Gene3D" id="3.40.50.150">
    <property type="entry name" value="Vaccinia Virus protein VP39"/>
    <property type="match status" value="1"/>
</dbReference>
<proteinExistence type="inferred from homology"/>
<dbReference type="PROSITE" id="PS51679">
    <property type="entry name" value="SAM_MT_C5"/>
    <property type="match status" value="1"/>
</dbReference>
<dbReference type="GO" id="GO:0008270">
    <property type="term" value="F:zinc ion binding"/>
    <property type="evidence" value="ECO:0007669"/>
    <property type="project" value="UniProtKB-KW"/>
</dbReference>
<dbReference type="InterPro" id="IPR002857">
    <property type="entry name" value="Znf_CXXC"/>
</dbReference>
<dbReference type="PROSITE" id="PS51038">
    <property type="entry name" value="BAH"/>
    <property type="match status" value="2"/>
</dbReference>
<dbReference type="PROSITE" id="PS51058">
    <property type="entry name" value="ZF_CXXC"/>
    <property type="match status" value="1"/>
</dbReference>
<keyword evidence="18" id="KW-1185">Reference proteome</keyword>
<evidence type="ECO:0000256" key="2">
    <source>
        <dbReference type="ARBA" id="ARBA00011975"/>
    </source>
</evidence>
<keyword evidence="8 12" id="KW-0863">Zinc-finger</keyword>
<dbReference type="InterPro" id="IPR029063">
    <property type="entry name" value="SAM-dependent_MTases_sf"/>
</dbReference>
<feature type="region of interest" description="Disordered" evidence="14">
    <location>
        <begin position="467"/>
        <end position="561"/>
    </location>
</feature>
<evidence type="ECO:0000256" key="5">
    <source>
        <dbReference type="ARBA" id="ARBA00022691"/>
    </source>
</evidence>
<evidence type="ECO:0000313" key="18">
    <source>
        <dbReference type="Proteomes" id="UP000310200"/>
    </source>
</evidence>
<feature type="compositionally biased region" description="Basic and acidic residues" evidence="14">
    <location>
        <begin position="1873"/>
        <end position="1890"/>
    </location>
</feature>
<organism evidence="17 18">
    <name type="scientific">Temnothorax longispinosus</name>
    <dbReference type="NCBI Taxonomy" id="300112"/>
    <lineage>
        <taxon>Eukaryota</taxon>
        <taxon>Metazoa</taxon>
        <taxon>Ecdysozoa</taxon>
        <taxon>Arthropoda</taxon>
        <taxon>Hexapoda</taxon>
        <taxon>Insecta</taxon>
        <taxon>Pterygota</taxon>
        <taxon>Neoptera</taxon>
        <taxon>Endopterygota</taxon>
        <taxon>Hymenoptera</taxon>
        <taxon>Apocrita</taxon>
        <taxon>Aculeata</taxon>
        <taxon>Formicoidea</taxon>
        <taxon>Formicidae</taxon>
        <taxon>Myrmicinae</taxon>
        <taxon>Temnothorax</taxon>
    </lineage>
</organism>
<sequence>MYVFSNMDLRNDIKKATLLPSVDDTAKFYRLHGLSQAAKDRKMNERKVRKPRNLNLLEDSDTSSDDSMDIITSKVKPTFDKYEVSAAIKEVNGGRDLSNKHWEESWLRTLEMMTKSEKEIPQTCSQHDNINQPDEAKDLDDKYIKQKDRLYRNAAIMGLVRTKKITLQDLIPYNENTAKKNIGNDMETLNGTAFNKYVTDTDKCQVESVPLREDPEVFVHPLQMGIDTKKFKDIDFTVARIGKKTKMTPRDYYLGETDASRFDFTIIMIHRPIGKCGRTTAVRMTSDNISLHFVLAMPTWIQATFQAYSAIVQAVEGEAEFTRVEKHVRRKSYTLYNVLYNHVVMLKLCVSYKIQYMNEALYVNRRTLNDQIVTRSLNGAVQAPCFKTMKTDMPSYVVLQRVDDATMARVAYLIPRALLFLSRLQIQLPRRRDNEGHPSDSSVSPTSRRLDIQKLLLAKYSFERKHARKETAGADGVREEADVDSKRTSDPAVKRRTSETNKGTRVLDLGEMNTETDETPRRSLEFDKENHAPETNQEERTENPEKRIKTGTNEKMSKLKSQDKKTSVAIERCLYCKQMLNTLTLYQGHPNGAVEEQIALTDPKLCLFIGDESFIDESDERPQNKLTHFSVYDLNGHLCSFDTGLIEKNILLYFSGYMKAIYEENSSPEGGIPTKDMGPINEWYVTGFDGGELALVGFSTAFAEYILMEPSEAYAPYMDAVKEKLYMSKVVVEFLLDDVTSTYEDLLNKLQTVVPPKETMKFTEDSLLRHAQFICDQVFSLDTCAGSDDTLLITAPCMRSLMNLSGVTFGKKSAVRPMRRKPKVKTPVWSMATTTKLVSNMFENIFAGQLAKHTTNKSLIKRRRCGVCDNCQQPECGICHACKDMPKFGGKGIQRQACIRRRCPNLAIQEAEDSDPESEEQYDDLTEDKTVHDQERNLNKNEDFKELLIKKDIIWEKKDKRVDGDKTYYKSVIVGNEKIEINEHVLLEPRDPTIPIQVCKIVFMWENAFGEKRFHANRLYRGTDTILGETSDPIELFLSEQCCEASFTSVRSKATVINKKMPENWFELDSACCYMEPSATQVILIIIKVMLVDRTIKSLTSGNVDIDNDIKDTDGKTFFYQMKYDPESARFENPPPDPECPGKISHRFCPSCIRLAISTQRDIPKVYNRIEEKSSREVIYDVVKYKGEEYKVGSAVFLYPQAFEFKHKRKYQQSKNSKIKLDQVDEDMYPEFYRKKLDKGILSNRDTPEPFHIGYINTIYATTTDILVAPSDIFIKINKMYRPENTHRDLALMEQSDINMVYWSNEMCTVNFSVVAGKCYLTYFKNMSESIEEWSTSGPNRFYFTEAYNPAEKTFDEPPYDIINTSKFGKGKGKGKSIAKKVEKTEKKQVFETPVDYPTISRKLRMLDMFAGCGGLSEGMHQAGVAESLWAVEKDNAAANAFRLNNPKATVFTEDSNKLLQKVMNGENVDDNGQKLPQKGDVELLCGGPPCQGFSGMNRFNFRQYSLFKNSLIVTSLAYCDYYRPKFFLMENVRNFVSFKKSMVLKLTLRCLVRMGYQCTFGILQAGSYGIPQTRRRMILIAAAPGEILPRYPEPTHFTLAWKKSAPYRTITVKDALYDLPAIKSGSSVEEMSYGGEPLTHFQRKMRGKPYRSILIDHICKEMSPLVEARMSLIPTTIGADWRDLPNIVMRLSDGNFTKKLEYAYHDPRVGRSSTNALRGVCSCCTGQPCDPTDRQYNTLIPWCLPHTSNRQNNWTGLYGRIDWNGIFGTTITNPEPMGKQGRVLHPVQNRVVSVRECARSQGFTDSYRFFGTIADKHRQVGNAVPPPLGAAIGHEIRKCIRDTTLNTEPKPMNGYSVEPTTSKSLDNSLNESLDKSYDENFNKNDKDVPDAPIAYDNANNNLNNNKNTVDL</sequence>
<comment type="similarity">
    <text evidence="13">Belongs to the class I-like SAM-binding methyltransferase superfamily. C5-methyltransferase family.</text>
</comment>
<evidence type="ECO:0000259" key="15">
    <source>
        <dbReference type="PROSITE" id="PS51038"/>
    </source>
</evidence>
<dbReference type="FunFam" id="3.90.120.10:FF:000001">
    <property type="entry name" value="DNA (cytosine-5)-methyltransferase"/>
    <property type="match status" value="1"/>
</dbReference>
<dbReference type="InterPro" id="IPR001525">
    <property type="entry name" value="C5_MeTfrase"/>
</dbReference>
<comment type="subcellular location">
    <subcellularLocation>
        <location evidence="1">Nucleus</location>
    </subcellularLocation>
</comment>
<dbReference type="Pfam" id="PF00145">
    <property type="entry name" value="DNA_methylase"/>
    <property type="match status" value="1"/>
</dbReference>
<dbReference type="InterPro" id="IPR043151">
    <property type="entry name" value="BAH_sf"/>
</dbReference>
<dbReference type="Pfam" id="PF12047">
    <property type="entry name" value="DNMT1-RFD"/>
    <property type="match status" value="1"/>
</dbReference>
<feature type="domain" description="BAH" evidence="15">
    <location>
        <begin position="977"/>
        <end position="1135"/>
    </location>
</feature>
<feature type="domain" description="BAH" evidence="15">
    <location>
        <begin position="1232"/>
        <end position="1359"/>
    </location>
</feature>
<feature type="compositionally biased region" description="Basic and acidic residues" evidence="14">
    <location>
        <begin position="467"/>
        <end position="499"/>
    </location>
</feature>
<dbReference type="Gene3D" id="2.30.30.490">
    <property type="match status" value="2"/>
</dbReference>
<feature type="region of interest" description="Disordered" evidence="14">
    <location>
        <begin position="909"/>
        <end position="936"/>
    </location>
</feature>
<keyword evidence="10" id="KW-0238">DNA-binding</keyword>
<name>A0A4S2L3Y5_9HYME</name>
<dbReference type="FunFam" id="3.40.50.150:FF:000036">
    <property type="entry name" value="DNA (cytosine-5)-methyltransferase"/>
    <property type="match status" value="1"/>
</dbReference>
<dbReference type="PROSITE" id="PS00094">
    <property type="entry name" value="C5_MTASE_1"/>
    <property type="match status" value="1"/>
</dbReference>
<evidence type="ECO:0000256" key="10">
    <source>
        <dbReference type="ARBA" id="ARBA00023125"/>
    </source>
</evidence>
<dbReference type="InterPro" id="IPR050390">
    <property type="entry name" value="C5-Methyltransferase"/>
</dbReference>
<feature type="compositionally biased region" description="Basic and acidic residues" evidence="14">
    <location>
        <begin position="518"/>
        <end position="548"/>
    </location>
</feature>
<reference evidence="17 18" key="1">
    <citation type="journal article" date="2019" name="Philos. Trans. R. Soc. Lond., B, Biol. Sci.">
        <title>Ant behaviour and brain gene expression of defending hosts depend on the ecological success of the intruding social parasite.</title>
        <authorList>
            <person name="Kaur R."/>
            <person name="Stoldt M."/>
            <person name="Jongepier E."/>
            <person name="Feldmeyer B."/>
            <person name="Menzel F."/>
            <person name="Bornberg-Bauer E."/>
            <person name="Foitzik S."/>
        </authorList>
    </citation>
    <scope>NUCLEOTIDE SEQUENCE [LARGE SCALE GENOMIC DNA]</scope>
    <source>
        <tissue evidence="17">Whole body</tissue>
    </source>
</reference>
<evidence type="ECO:0000256" key="7">
    <source>
        <dbReference type="ARBA" id="ARBA00022737"/>
    </source>
</evidence>
<accession>A0A4S2L3Y5</accession>
<evidence type="ECO:0000256" key="12">
    <source>
        <dbReference type="PROSITE-ProRule" id="PRU00509"/>
    </source>
</evidence>
<gene>
    <name evidence="17" type="ORF">DBV15_03238</name>
</gene>
<keyword evidence="9" id="KW-0862">Zinc</keyword>
<feature type="compositionally biased region" description="Low complexity" evidence="14">
    <location>
        <begin position="1898"/>
        <end position="1912"/>
    </location>
</feature>
<keyword evidence="5 13" id="KW-0949">S-adenosyl-L-methionine</keyword>
<evidence type="ECO:0000256" key="1">
    <source>
        <dbReference type="ARBA" id="ARBA00004123"/>
    </source>
</evidence>
<keyword evidence="7" id="KW-0677">Repeat</keyword>
<dbReference type="Pfam" id="PF02008">
    <property type="entry name" value="zf-CXXC"/>
    <property type="match status" value="1"/>
</dbReference>
<dbReference type="PANTHER" id="PTHR10629:SF52">
    <property type="entry name" value="DNA (CYTOSINE-5)-METHYLTRANSFERASE 1"/>
    <property type="match status" value="1"/>
</dbReference>
<dbReference type="InterPro" id="IPR031303">
    <property type="entry name" value="C5_meth_CS"/>
</dbReference>
<evidence type="ECO:0000256" key="14">
    <source>
        <dbReference type="SAM" id="MobiDB-lite"/>
    </source>
</evidence>
<dbReference type="SUPFAM" id="SSF53335">
    <property type="entry name" value="S-adenosyl-L-methionine-dependent methyltransferases"/>
    <property type="match status" value="1"/>
</dbReference>
<dbReference type="STRING" id="300112.A0A4S2L3Y5"/>
<feature type="compositionally biased region" description="Acidic residues" evidence="14">
    <location>
        <begin position="910"/>
        <end position="926"/>
    </location>
</feature>
<evidence type="ECO:0000256" key="11">
    <source>
        <dbReference type="ARBA" id="ARBA00023242"/>
    </source>
</evidence>
<dbReference type="GO" id="GO:0003886">
    <property type="term" value="F:DNA (cytosine-5-)-methyltransferase activity"/>
    <property type="evidence" value="ECO:0007669"/>
    <property type="project" value="UniProtKB-EC"/>
</dbReference>
<feature type="domain" description="CXXC-type" evidence="16">
    <location>
        <begin position="858"/>
        <end position="904"/>
    </location>
</feature>
<evidence type="ECO:0000256" key="6">
    <source>
        <dbReference type="ARBA" id="ARBA00022723"/>
    </source>
</evidence>
<dbReference type="PROSITE" id="PS00095">
    <property type="entry name" value="C5_MTASE_2"/>
    <property type="match status" value="1"/>
</dbReference>
<dbReference type="SMART" id="SM00439">
    <property type="entry name" value="BAH"/>
    <property type="match status" value="2"/>
</dbReference>
<comment type="caution">
    <text evidence="17">The sequence shown here is derived from an EMBL/GenBank/DDBJ whole genome shotgun (WGS) entry which is preliminary data.</text>
</comment>
<evidence type="ECO:0000259" key="16">
    <source>
        <dbReference type="PROSITE" id="PS51058"/>
    </source>
</evidence>
<evidence type="ECO:0000256" key="8">
    <source>
        <dbReference type="ARBA" id="ARBA00022771"/>
    </source>
</evidence>
<dbReference type="Gene3D" id="3.90.120.10">
    <property type="entry name" value="DNA Methylase, subunit A, domain 2"/>
    <property type="match status" value="1"/>
</dbReference>
<dbReference type="Proteomes" id="UP000310200">
    <property type="component" value="Unassembled WGS sequence"/>
</dbReference>
<evidence type="ECO:0000256" key="4">
    <source>
        <dbReference type="ARBA" id="ARBA00022679"/>
    </source>
</evidence>
<keyword evidence="4 13" id="KW-0808">Transferase</keyword>
<evidence type="ECO:0000256" key="13">
    <source>
        <dbReference type="PROSITE-ProRule" id="PRU01016"/>
    </source>
</evidence>
<dbReference type="Pfam" id="PF01426">
    <property type="entry name" value="BAH"/>
    <property type="match status" value="2"/>
</dbReference>
<dbReference type="GO" id="GO:0003682">
    <property type="term" value="F:chromatin binding"/>
    <property type="evidence" value="ECO:0007669"/>
    <property type="project" value="InterPro"/>
</dbReference>